<dbReference type="FunFam" id="1.20.5.5270:FF:000002">
    <property type="entry name" value="Lon protease homolog"/>
    <property type="match status" value="1"/>
</dbReference>
<feature type="region of interest" description="Disordered" evidence="12">
    <location>
        <begin position="1"/>
        <end position="56"/>
    </location>
</feature>
<keyword evidence="2" id="KW-0963">Cytoplasm</keyword>
<dbReference type="GO" id="GO:0005524">
    <property type="term" value="F:ATP binding"/>
    <property type="evidence" value="ECO:0007669"/>
    <property type="project" value="UniProtKB-KW"/>
</dbReference>
<name>A0A3B0WEM8_9ZZZZ</name>
<keyword evidence="6" id="KW-0720">Serine protease</keyword>
<dbReference type="InterPro" id="IPR054594">
    <property type="entry name" value="Lon_lid"/>
</dbReference>
<dbReference type="Gene3D" id="1.20.58.1480">
    <property type="match status" value="1"/>
</dbReference>
<dbReference type="SUPFAM" id="SSF52540">
    <property type="entry name" value="P-loop containing nucleoside triphosphate hydrolases"/>
    <property type="match status" value="1"/>
</dbReference>
<dbReference type="GO" id="GO:0004176">
    <property type="term" value="F:ATP-dependent peptidase activity"/>
    <property type="evidence" value="ECO:0007669"/>
    <property type="project" value="InterPro"/>
</dbReference>
<dbReference type="GO" id="GO:0004252">
    <property type="term" value="F:serine-type endopeptidase activity"/>
    <property type="evidence" value="ECO:0007669"/>
    <property type="project" value="UniProtKB-EC"/>
</dbReference>
<sequence>MTDATKKNTDALLMDTTNDGPTSPETNLKGSAETTVSNRKDSTQTESIAPVPSSESLKIEVDEEGIKVEVSETLMELLTNQNSSLLTDDNATSSLFDNLKQETSPVYPDEIFLIPIKERPFFPTQKLPVLLNKESWLDTFEAIQESQCKYIGLVFVDKEEHNKAKPKDFSLMGTLVKIHNPKVKEDYIQLIAEGIQRFEIQEWVNKSSPYKAKISFPEMIRDGSEQELKAYSLAIMNAFKELLPLNPLYSEELKYFLNSYSTSDSSQLADFAAGLTTAKNEALQNILETLVLTERMEKVLVLLKQELEVTKIQFSIRERVEENISEHQHEFFLRQQMHEIQSELGITKDDQGLDIERFEKRIKKLSLTKNTLKKAREELNKLKILDPQSPEYNVSRSWIDWLTQLPWNKHSKDKLNLTRAKKILDKGHDGLDDVKDRILEFLAVGALKGEVSGSIICLVGPPGVGKTSIGRSIAKSLGRRFYRFSVGGMRDEAEIKGHRRTYIGAMPGKFIQALKDCQTANPVIMLDEVDKIGSSFQGDPASALLEVLDPEQNHDFLDHYMDVRFNLSKALFICTANSLDTIPPALLDRMEVIRLSGYITEEKVLIAQNHLWPALLKDSGISKKQLSITTPAIRQVIEGYAREAGVRNLKKQLAKLIRKVAVTFVTTSLKAKRIHAKELEKLLGQPIFTPEKITQQIGTVTGLAWTSMGGATLTIEASRVHTLNRGFKLSGQLGNVMQESAGIAYSFITAHLKHYQASAKFFDNAFVHLHVPDGATPKDGPSAGVTMAISLLSLARNQAIKTPLAMTGELSLTGQVLPVGGIREKVIAAKRIGIHTLILPQENQKDYQELPDYLQKGMKIHFAQHFDEVVRFAFPSK</sequence>
<keyword evidence="11" id="KW-0175">Coiled coil</keyword>
<keyword evidence="7" id="KW-0067">ATP-binding</keyword>
<dbReference type="HAMAP" id="MF_01973">
    <property type="entry name" value="lon_bact"/>
    <property type="match status" value="1"/>
</dbReference>
<evidence type="ECO:0000259" key="13">
    <source>
        <dbReference type="PROSITE" id="PS51786"/>
    </source>
</evidence>
<dbReference type="SUPFAM" id="SSF54211">
    <property type="entry name" value="Ribosomal protein S5 domain 2-like"/>
    <property type="match status" value="1"/>
</dbReference>
<dbReference type="InterPro" id="IPR027417">
    <property type="entry name" value="P-loop_NTPase"/>
</dbReference>
<dbReference type="InterPro" id="IPR003111">
    <property type="entry name" value="Lon_prtase_N"/>
</dbReference>
<evidence type="ECO:0000256" key="7">
    <source>
        <dbReference type="ARBA" id="ARBA00022840"/>
    </source>
</evidence>
<dbReference type="GO" id="GO:0016887">
    <property type="term" value="F:ATP hydrolysis activity"/>
    <property type="evidence" value="ECO:0007669"/>
    <property type="project" value="InterPro"/>
</dbReference>
<dbReference type="InterPro" id="IPR014721">
    <property type="entry name" value="Ribsml_uS5_D2-typ_fold_subgr"/>
</dbReference>
<dbReference type="PRINTS" id="PR00830">
    <property type="entry name" value="ENDOLAPTASE"/>
</dbReference>
<keyword evidence="3 15" id="KW-0645">Protease</keyword>
<dbReference type="PROSITE" id="PS51787">
    <property type="entry name" value="LON_N"/>
    <property type="match status" value="1"/>
</dbReference>
<evidence type="ECO:0000256" key="4">
    <source>
        <dbReference type="ARBA" id="ARBA00022741"/>
    </source>
</evidence>
<dbReference type="InterPro" id="IPR008269">
    <property type="entry name" value="Lon_proteolytic"/>
</dbReference>
<dbReference type="FunFam" id="3.40.50.300:FF:000021">
    <property type="entry name" value="Lon protease homolog"/>
    <property type="match status" value="1"/>
</dbReference>
<keyword evidence="8" id="KW-0346">Stress response</keyword>
<dbReference type="GO" id="GO:0006515">
    <property type="term" value="P:protein quality control for misfolded or incompletely synthesized proteins"/>
    <property type="evidence" value="ECO:0007669"/>
    <property type="project" value="TreeGrafter"/>
</dbReference>
<dbReference type="InterPro" id="IPR020568">
    <property type="entry name" value="Ribosomal_Su5_D2-typ_SF"/>
</dbReference>
<keyword evidence="4" id="KW-0547">Nucleotide-binding</keyword>
<evidence type="ECO:0000256" key="8">
    <source>
        <dbReference type="ARBA" id="ARBA00023016"/>
    </source>
</evidence>
<dbReference type="EC" id="3.4.21.53" evidence="10"/>
<gene>
    <name evidence="15" type="ORF">MNBD_GAMMA04-1785</name>
</gene>
<comment type="catalytic activity">
    <reaction evidence="9">
        <text>Hydrolysis of proteins in presence of ATP.</text>
        <dbReference type="EC" id="3.4.21.53"/>
    </reaction>
</comment>
<feature type="compositionally biased region" description="Polar residues" evidence="12">
    <location>
        <begin position="15"/>
        <end position="37"/>
    </location>
</feature>
<dbReference type="InterPro" id="IPR003593">
    <property type="entry name" value="AAA+_ATPase"/>
</dbReference>
<evidence type="ECO:0000256" key="5">
    <source>
        <dbReference type="ARBA" id="ARBA00022801"/>
    </source>
</evidence>
<evidence type="ECO:0000313" key="15">
    <source>
        <dbReference type="EMBL" id="VAW49692.1"/>
    </source>
</evidence>
<evidence type="ECO:0000259" key="14">
    <source>
        <dbReference type="PROSITE" id="PS51787"/>
    </source>
</evidence>
<dbReference type="InterPro" id="IPR003959">
    <property type="entry name" value="ATPase_AAA_core"/>
</dbReference>
<dbReference type="PANTHER" id="PTHR43718:SF2">
    <property type="entry name" value="LON PROTEASE HOMOLOG, MITOCHONDRIAL"/>
    <property type="match status" value="1"/>
</dbReference>
<dbReference type="GO" id="GO:0005737">
    <property type="term" value="C:cytoplasm"/>
    <property type="evidence" value="ECO:0007669"/>
    <property type="project" value="UniProtKB-SubCell"/>
</dbReference>
<evidence type="ECO:0000256" key="6">
    <source>
        <dbReference type="ARBA" id="ARBA00022825"/>
    </source>
</evidence>
<accession>A0A3B0WEM8</accession>
<dbReference type="Pfam" id="PF05362">
    <property type="entry name" value="Lon_C"/>
    <property type="match status" value="1"/>
</dbReference>
<dbReference type="InterPro" id="IPR008268">
    <property type="entry name" value="Peptidase_S16_AS"/>
</dbReference>
<evidence type="ECO:0000256" key="3">
    <source>
        <dbReference type="ARBA" id="ARBA00022670"/>
    </source>
</evidence>
<organism evidence="15">
    <name type="scientific">hydrothermal vent metagenome</name>
    <dbReference type="NCBI Taxonomy" id="652676"/>
    <lineage>
        <taxon>unclassified sequences</taxon>
        <taxon>metagenomes</taxon>
        <taxon>ecological metagenomes</taxon>
    </lineage>
</organism>
<dbReference type="CDD" id="cd19500">
    <property type="entry name" value="RecA-like_Lon"/>
    <property type="match status" value="1"/>
</dbReference>
<feature type="domain" description="Lon N-terminal" evidence="14">
    <location>
        <begin position="111"/>
        <end position="307"/>
    </location>
</feature>
<dbReference type="NCBIfam" id="TIGR00763">
    <property type="entry name" value="lon"/>
    <property type="match status" value="1"/>
</dbReference>
<comment type="subcellular location">
    <subcellularLocation>
        <location evidence="1">Cytoplasm</location>
    </subcellularLocation>
</comment>
<dbReference type="InterPro" id="IPR015947">
    <property type="entry name" value="PUA-like_sf"/>
</dbReference>
<dbReference type="PROSITE" id="PS01046">
    <property type="entry name" value="LON_SER"/>
    <property type="match status" value="1"/>
</dbReference>
<evidence type="ECO:0000256" key="12">
    <source>
        <dbReference type="SAM" id="MobiDB-lite"/>
    </source>
</evidence>
<reference evidence="15" key="1">
    <citation type="submission" date="2018-06" db="EMBL/GenBank/DDBJ databases">
        <authorList>
            <person name="Zhirakovskaya E."/>
        </authorList>
    </citation>
    <scope>NUCLEOTIDE SEQUENCE</scope>
</reference>
<dbReference type="Gene3D" id="1.10.8.60">
    <property type="match status" value="1"/>
</dbReference>
<protein>
    <recommendedName>
        <fullName evidence="10">endopeptidase La</fullName>
        <ecNumber evidence="10">3.4.21.53</ecNumber>
    </recommendedName>
</protein>
<dbReference type="Pfam" id="PF22667">
    <property type="entry name" value="Lon_lid"/>
    <property type="match status" value="1"/>
</dbReference>
<dbReference type="AlphaFoldDB" id="A0A3B0WEM8"/>
<dbReference type="Gene3D" id="2.30.130.40">
    <property type="entry name" value="LON domain-like"/>
    <property type="match status" value="1"/>
</dbReference>
<proteinExistence type="inferred from homology"/>
<dbReference type="InterPro" id="IPR004815">
    <property type="entry name" value="Lon_bac/euk-typ"/>
</dbReference>
<evidence type="ECO:0000256" key="1">
    <source>
        <dbReference type="ARBA" id="ARBA00004496"/>
    </source>
</evidence>
<dbReference type="PROSITE" id="PS51786">
    <property type="entry name" value="LON_PROTEOLYTIC"/>
    <property type="match status" value="1"/>
</dbReference>
<evidence type="ECO:0000256" key="9">
    <source>
        <dbReference type="ARBA" id="ARBA00050665"/>
    </source>
</evidence>
<dbReference type="Gene3D" id="3.40.50.300">
    <property type="entry name" value="P-loop containing nucleotide triphosphate hydrolases"/>
    <property type="match status" value="1"/>
</dbReference>
<feature type="coiled-coil region" evidence="11">
    <location>
        <begin position="355"/>
        <end position="385"/>
    </location>
</feature>
<dbReference type="InterPro" id="IPR027543">
    <property type="entry name" value="Lon_bac"/>
</dbReference>
<dbReference type="Pfam" id="PF00004">
    <property type="entry name" value="AAA"/>
    <property type="match status" value="1"/>
</dbReference>
<dbReference type="InterPro" id="IPR046336">
    <property type="entry name" value="Lon_prtase_N_sf"/>
</dbReference>
<dbReference type="SMART" id="SM00382">
    <property type="entry name" value="AAA"/>
    <property type="match status" value="1"/>
</dbReference>
<dbReference type="PIRSF" id="PIRSF001174">
    <property type="entry name" value="Lon_proteas"/>
    <property type="match status" value="1"/>
</dbReference>
<evidence type="ECO:0000256" key="11">
    <source>
        <dbReference type="SAM" id="Coils"/>
    </source>
</evidence>
<dbReference type="PANTHER" id="PTHR43718">
    <property type="entry name" value="LON PROTEASE"/>
    <property type="match status" value="1"/>
</dbReference>
<feature type="domain" description="Lon proteolytic" evidence="13">
    <location>
        <begin position="694"/>
        <end position="876"/>
    </location>
</feature>
<dbReference type="EMBL" id="UOFB01000372">
    <property type="protein sequence ID" value="VAW49692.1"/>
    <property type="molecule type" value="Genomic_DNA"/>
</dbReference>
<dbReference type="SMART" id="SM00464">
    <property type="entry name" value="LON"/>
    <property type="match status" value="1"/>
</dbReference>
<evidence type="ECO:0000256" key="2">
    <source>
        <dbReference type="ARBA" id="ARBA00022490"/>
    </source>
</evidence>
<dbReference type="InterPro" id="IPR027065">
    <property type="entry name" value="Lon_Prtase"/>
</dbReference>
<dbReference type="Pfam" id="PF02190">
    <property type="entry name" value="LON_substr_bdg"/>
    <property type="match status" value="1"/>
</dbReference>
<dbReference type="SUPFAM" id="SSF88697">
    <property type="entry name" value="PUA domain-like"/>
    <property type="match status" value="1"/>
</dbReference>
<keyword evidence="5 15" id="KW-0378">Hydrolase</keyword>
<dbReference type="Gene3D" id="1.20.5.5270">
    <property type="match status" value="1"/>
</dbReference>
<dbReference type="Gene3D" id="3.30.230.10">
    <property type="match status" value="1"/>
</dbReference>
<evidence type="ECO:0000256" key="10">
    <source>
        <dbReference type="ARBA" id="ARBA00066743"/>
    </source>
</evidence>
<dbReference type="GO" id="GO:0043565">
    <property type="term" value="F:sequence-specific DNA binding"/>
    <property type="evidence" value="ECO:0007669"/>
    <property type="project" value="InterPro"/>
</dbReference>